<evidence type="ECO:0000313" key="2">
    <source>
        <dbReference type="Proteomes" id="UP001057402"/>
    </source>
</evidence>
<comment type="caution">
    <text evidence="1">The sequence shown here is derived from an EMBL/GenBank/DDBJ whole genome shotgun (WGS) entry which is preliminary data.</text>
</comment>
<accession>A0ACB9RYR9</accession>
<dbReference type="Proteomes" id="UP001057402">
    <property type="component" value="Chromosome 3"/>
</dbReference>
<keyword evidence="2" id="KW-1185">Reference proteome</keyword>
<proteinExistence type="predicted"/>
<protein>
    <submittedName>
        <fullName evidence="1">Uncharacterized protein</fullName>
    </submittedName>
</protein>
<gene>
    <name evidence="1" type="ORF">MLD38_008859</name>
</gene>
<dbReference type="EMBL" id="CM042882">
    <property type="protein sequence ID" value="KAI4382971.1"/>
    <property type="molecule type" value="Genomic_DNA"/>
</dbReference>
<name>A0ACB9RYR9_9MYRT</name>
<organism evidence="1 2">
    <name type="scientific">Melastoma candidum</name>
    <dbReference type="NCBI Taxonomy" id="119954"/>
    <lineage>
        <taxon>Eukaryota</taxon>
        <taxon>Viridiplantae</taxon>
        <taxon>Streptophyta</taxon>
        <taxon>Embryophyta</taxon>
        <taxon>Tracheophyta</taxon>
        <taxon>Spermatophyta</taxon>
        <taxon>Magnoliopsida</taxon>
        <taxon>eudicotyledons</taxon>
        <taxon>Gunneridae</taxon>
        <taxon>Pentapetalae</taxon>
        <taxon>rosids</taxon>
        <taxon>malvids</taxon>
        <taxon>Myrtales</taxon>
        <taxon>Melastomataceae</taxon>
        <taxon>Melastomatoideae</taxon>
        <taxon>Melastomateae</taxon>
        <taxon>Melastoma</taxon>
    </lineage>
</organism>
<evidence type="ECO:0000313" key="1">
    <source>
        <dbReference type="EMBL" id="KAI4382971.1"/>
    </source>
</evidence>
<reference evidence="2" key="1">
    <citation type="journal article" date="2023" name="Front. Plant Sci.">
        <title>Chromosomal-level genome assembly of Melastoma candidum provides insights into trichome evolution.</title>
        <authorList>
            <person name="Zhong Y."/>
            <person name="Wu W."/>
            <person name="Sun C."/>
            <person name="Zou P."/>
            <person name="Liu Y."/>
            <person name="Dai S."/>
            <person name="Zhou R."/>
        </authorList>
    </citation>
    <scope>NUCLEOTIDE SEQUENCE [LARGE SCALE GENOMIC DNA]</scope>
</reference>
<sequence>MEMECPNGFSCGFVDPDNVPSWEKEFCKVIGLIPWGKVVFSKTLLDYHDNILHWDDRAGEEAFRNAKQRFWAAISGSNCDIPLPDPDLHIDRVNWNQVIDPELVKELDREYFNPDEMNNAAGTSGEPVIDDPWERCGKQHDGSLKIQDWRSTAQKDDVNDVGWGDPWELSNKHSEWGDIAKHSSWSRWEDQPNDNSDGCPQEQRFENAMFQNDKGWGNPQHSSSRQNYPKQWQLDRDANSWRTQQIQDKRGLQDRRLQGVAGNSYDRERWDHARIKPNINRSLPPRNGDHQKRGSSYTYIPRHKKSRF</sequence>